<dbReference type="SMART" id="SM00388">
    <property type="entry name" value="HisKA"/>
    <property type="match status" value="1"/>
</dbReference>
<accession>A0ABU1VI77</accession>
<comment type="catalytic activity">
    <reaction evidence="1 14">
        <text>ATP + protein L-histidine = ADP + protein N-phospho-L-histidine.</text>
        <dbReference type="EC" id="2.7.13.3"/>
    </reaction>
</comment>
<evidence type="ECO:0000256" key="7">
    <source>
        <dbReference type="ARBA" id="ARBA00022692"/>
    </source>
</evidence>
<dbReference type="InterPro" id="IPR036097">
    <property type="entry name" value="HisK_dim/P_sf"/>
</dbReference>
<keyword evidence="11 14" id="KW-1133">Transmembrane helix</keyword>
<comment type="subcellular location">
    <subcellularLocation>
        <location evidence="2">Cell inner membrane</location>
        <topology evidence="2">Multi-pass membrane protein</topology>
    </subcellularLocation>
</comment>
<proteinExistence type="predicted"/>
<dbReference type="Gene3D" id="1.10.287.130">
    <property type="match status" value="1"/>
</dbReference>
<dbReference type="InterPro" id="IPR003660">
    <property type="entry name" value="HAMP_dom"/>
</dbReference>
<evidence type="ECO:0000313" key="17">
    <source>
        <dbReference type="EMBL" id="MDR7097191.1"/>
    </source>
</evidence>
<dbReference type="EC" id="2.7.13.3" evidence="14"/>
<protein>
    <recommendedName>
        <fullName evidence="14">Sensor protein</fullName>
        <ecNumber evidence="14">2.7.13.3</ecNumber>
    </recommendedName>
</protein>
<dbReference type="CDD" id="cd00082">
    <property type="entry name" value="HisKA"/>
    <property type="match status" value="1"/>
</dbReference>
<dbReference type="Gene3D" id="6.10.340.10">
    <property type="match status" value="1"/>
</dbReference>
<gene>
    <name evidence="17" type="ORF">J2X09_004965</name>
</gene>
<comment type="caution">
    <text evidence="17">The sequence shown here is derived from an EMBL/GenBank/DDBJ whole genome shotgun (WGS) entry which is preliminary data.</text>
</comment>
<evidence type="ECO:0000256" key="14">
    <source>
        <dbReference type="RuleBase" id="RU364088"/>
    </source>
</evidence>
<evidence type="ECO:0000256" key="4">
    <source>
        <dbReference type="ARBA" id="ARBA00022519"/>
    </source>
</evidence>
<dbReference type="SMART" id="SM00387">
    <property type="entry name" value="HATPase_c"/>
    <property type="match status" value="1"/>
</dbReference>
<dbReference type="InterPro" id="IPR003594">
    <property type="entry name" value="HATPase_dom"/>
</dbReference>
<evidence type="ECO:0000259" key="15">
    <source>
        <dbReference type="PROSITE" id="PS50109"/>
    </source>
</evidence>
<evidence type="ECO:0000256" key="3">
    <source>
        <dbReference type="ARBA" id="ARBA00022475"/>
    </source>
</evidence>
<dbReference type="InterPro" id="IPR048590">
    <property type="entry name" value="CusS-like_sensor"/>
</dbReference>
<dbReference type="Pfam" id="PF00512">
    <property type="entry name" value="HisKA"/>
    <property type="match status" value="1"/>
</dbReference>
<dbReference type="SMART" id="SM00304">
    <property type="entry name" value="HAMP"/>
    <property type="match status" value="1"/>
</dbReference>
<evidence type="ECO:0000256" key="5">
    <source>
        <dbReference type="ARBA" id="ARBA00022553"/>
    </source>
</evidence>
<keyword evidence="7 14" id="KW-0812">Transmembrane</keyword>
<dbReference type="PROSITE" id="PS50885">
    <property type="entry name" value="HAMP"/>
    <property type="match status" value="1"/>
</dbReference>
<dbReference type="CDD" id="cd00075">
    <property type="entry name" value="HATPase"/>
    <property type="match status" value="1"/>
</dbReference>
<dbReference type="InterPro" id="IPR004358">
    <property type="entry name" value="Sig_transdc_His_kin-like_C"/>
</dbReference>
<dbReference type="Pfam" id="PF21085">
    <property type="entry name" value="CusS"/>
    <property type="match status" value="1"/>
</dbReference>
<dbReference type="CDD" id="cd06225">
    <property type="entry name" value="HAMP"/>
    <property type="match status" value="1"/>
</dbReference>
<evidence type="ECO:0000256" key="1">
    <source>
        <dbReference type="ARBA" id="ARBA00000085"/>
    </source>
</evidence>
<dbReference type="PRINTS" id="PR00344">
    <property type="entry name" value="BCTRLSENSOR"/>
</dbReference>
<evidence type="ECO:0000256" key="11">
    <source>
        <dbReference type="ARBA" id="ARBA00022989"/>
    </source>
</evidence>
<dbReference type="PANTHER" id="PTHR45436">
    <property type="entry name" value="SENSOR HISTIDINE KINASE YKOH"/>
    <property type="match status" value="1"/>
</dbReference>
<comment type="function">
    <text evidence="14">Member of a two-component regulatory system.</text>
</comment>
<keyword evidence="6 14" id="KW-0808">Transferase</keyword>
<dbReference type="InterPro" id="IPR006290">
    <property type="entry name" value="CztS_silS_copS"/>
</dbReference>
<keyword evidence="10 14" id="KW-0067">ATP-binding</keyword>
<evidence type="ECO:0000256" key="6">
    <source>
        <dbReference type="ARBA" id="ARBA00022679"/>
    </source>
</evidence>
<feature type="transmembrane region" description="Helical" evidence="14">
    <location>
        <begin position="163"/>
        <end position="182"/>
    </location>
</feature>
<dbReference type="SUPFAM" id="SSF55874">
    <property type="entry name" value="ATPase domain of HSP90 chaperone/DNA topoisomerase II/histidine kinase"/>
    <property type="match status" value="1"/>
</dbReference>
<dbReference type="Pfam" id="PF02518">
    <property type="entry name" value="HATPase_c"/>
    <property type="match status" value="1"/>
</dbReference>
<keyword evidence="5" id="KW-0597">Phosphoprotein</keyword>
<dbReference type="InterPro" id="IPR036890">
    <property type="entry name" value="HATPase_C_sf"/>
</dbReference>
<dbReference type="GO" id="GO:0004673">
    <property type="term" value="F:protein histidine kinase activity"/>
    <property type="evidence" value="ECO:0007669"/>
    <property type="project" value="UniProtKB-EC"/>
</dbReference>
<evidence type="ECO:0000256" key="12">
    <source>
        <dbReference type="ARBA" id="ARBA00023012"/>
    </source>
</evidence>
<evidence type="ECO:0000256" key="10">
    <source>
        <dbReference type="ARBA" id="ARBA00022840"/>
    </source>
</evidence>
<keyword evidence="4 14" id="KW-0997">Cell inner membrane</keyword>
<evidence type="ECO:0000256" key="13">
    <source>
        <dbReference type="ARBA" id="ARBA00023136"/>
    </source>
</evidence>
<dbReference type="Pfam" id="PF00672">
    <property type="entry name" value="HAMP"/>
    <property type="match status" value="1"/>
</dbReference>
<evidence type="ECO:0000313" key="18">
    <source>
        <dbReference type="Proteomes" id="UP001265550"/>
    </source>
</evidence>
<sequence>MTLTARLTLLYTLVSASVLLGLGVLVAWSTHVHFIDLDRHYLEDKVHLVQKMVEEAPDVAKLSTKLDELLDSHHGLVIAIARGDESVYGPDSKTFPSQLADQSAQDQPIDWIDGERQLRGISKALSVPQVPGIVGNLGENVRLTLALDTQHHAHFMQVLRLQLAVYVVVATLLSGLLGWWAARRGLAPLRIMKEQALTVTAHKLDQRMPIEAVPEEMAELANSLNTMLERLELDFSKLIDFSSDLAHELRTPLTNLMTQTQVSLSQRRDPDTYRDILASNAEELQRLSRMVSDMLFLAKTDHGIQLPNRENVELEAEVASLLDFYDAIAEEKEVRLRVVGTGTVAGDRLMIRRAISNLLSNALRHAHPRSDVELIIHHQDDSTALCVTNTGDLIEAVDLPRLFDRFYRVDKSRTHPSSDGAGLGLAITKAIMLAHGGGVSVTSTVENTTFCLRFTRQR</sequence>
<dbReference type="PROSITE" id="PS50109">
    <property type="entry name" value="HIS_KIN"/>
    <property type="match status" value="1"/>
</dbReference>
<dbReference type="InterPro" id="IPR003661">
    <property type="entry name" value="HisK_dim/P_dom"/>
</dbReference>
<dbReference type="PANTHER" id="PTHR45436:SF15">
    <property type="entry name" value="SENSOR HISTIDINE KINASE CUSS"/>
    <property type="match status" value="1"/>
</dbReference>
<evidence type="ECO:0000256" key="2">
    <source>
        <dbReference type="ARBA" id="ARBA00004429"/>
    </source>
</evidence>
<keyword evidence="12 14" id="KW-0902">Two-component regulatory system</keyword>
<keyword evidence="3 14" id="KW-1003">Cell membrane</keyword>
<keyword evidence="13 14" id="KW-0472">Membrane</keyword>
<dbReference type="Proteomes" id="UP001265550">
    <property type="component" value="Unassembled WGS sequence"/>
</dbReference>
<dbReference type="EMBL" id="JAVDWE010000020">
    <property type="protein sequence ID" value="MDR7097191.1"/>
    <property type="molecule type" value="Genomic_DNA"/>
</dbReference>
<keyword evidence="18" id="KW-1185">Reference proteome</keyword>
<keyword evidence="8 14" id="KW-0547">Nucleotide-binding</keyword>
<dbReference type="Gene3D" id="3.30.565.10">
    <property type="entry name" value="Histidine kinase-like ATPase, C-terminal domain"/>
    <property type="match status" value="1"/>
</dbReference>
<organism evidence="17 18">
    <name type="scientific">Hydrogenophaga laconesensis</name>
    <dbReference type="NCBI Taxonomy" id="1805971"/>
    <lineage>
        <taxon>Bacteria</taxon>
        <taxon>Pseudomonadati</taxon>
        <taxon>Pseudomonadota</taxon>
        <taxon>Betaproteobacteria</taxon>
        <taxon>Burkholderiales</taxon>
        <taxon>Comamonadaceae</taxon>
        <taxon>Hydrogenophaga</taxon>
    </lineage>
</organism>
<name>A0ABU1VI77_9BURK</name>
<dbReference type="InterPro" id="IPR050428">
    <property type="entry name" value="TCS_sensor_his_kinase"/>
</dbReference>
<reference evidence="17 18" key="1">
    <citation type="submission" date="2023-07" db="EMBL/GenBank/DDBJ databases">
        <title>Sorghum-associated microbial communities from plants grown in Nebraska, USA.</title>
        <authorList>
            <person name="Schachtman D."/>
        </authorList>
    </citation>
    <scope>NUCLEOTIDE SEQUENCE [LARGE SCALE GENOMIC DNA]</scope>
    <source>
        <strain evidence="17 18">BE240</strain>
    </source>
</reference>
<feature type="domain" description="HAMP" evidence="16">
    <location>
        <begin position="183"/>
        <end position="236"/>
    </location>
</feature>
<dbReference type="SUPFAM" id="SSF47384">
    <property type="entry name" value="Homodimeric domain of signal transducing histidine kinase"/>
    <property type="match status" value="1"/>
</dbReference>
<dbReference type="InterPro" id="IPR005467">
    <property type="entry name" value="His_kinase_dom"/>
</dbReference>
<evidence type="ECO:0000259" key="16">
    <source>
        <dbReference type="PROSITE" id="PS50885"/>
    </source>
</evidence>
<evidence type="ECO:0000256" key="8">
    <source>
        <dbReference type="ARBA" id="ARBA00022741"/>
    </source>
</evidence>
<keyword evidence="9 14" id="KW-0418">Kinase</keyword>
<feature type="domain" description="Histidine kinase" evidence="15">
    <location>
        <begin position="244"/>
        <end position="458"/>
    </location>
</feature>
<feature type="transmembrane region" description="Helical" evidence="14">
    <location>
        <begin position="7"/>
        <end position="28"/>
    </location>
</feature>
<evidence type="ECO:0000256" key="9">
    <source>
        <dbReference type="ARBA" id="ARBA00022777"/>
    </source>
</evidence>
<dbReference type="NCBIfam" id="TIGR01386">
    <property type="entry name" value="cztS_silS_copS"/>
    <property type="match status" value="1"/>
</dbReference>